<keyword evidence="5" id="KW-0597">Phosphoprotein</keyword>
<keyword evidence="13 14" id="KW-0472">Membrane</keyword>
<keyword evidence="18" id="KW-1185">Reference proteome</keyword>
<dbReference type="SMART" id="SM00304">
    <property type="entry name" value="HAMP"/>
    <property type="match status" value="1"/>
</dbReference>
<dbReference type="CDD" id="cd00082">
    <property type="entry name" value="HisKA"/>
    <property type="match status" value="1"/>
</dbReference>
<protein>
    <recommendedName>
        <fullName evidence="3">histidine kinase</fullName>
        <ecNumber evidence="3">2.7.13.3</ecNumber>
    </recommendedName>
</protein>
<evidence type="ECO:0000256" key="9">
    <source>
        <dbReference type="ARBA" id="ARBA00022777"/>
    </source>
</evidence>
<dbReference type="EMBL" id="CP137640">
    <property type="protein sequence ID" value="WVX78957.1"/>
    <property type="molecule type" value="Genomic_DNA"/>
</dbReference>
<feature type="domain" description="HAMP" evidence="16">
    <location>
        <begin position="189"/>
        <end position="241"/>
    </location>
</feature>
<sequence length="466" mass="53096">MRSFSHSLAKKLWIAISAAILITIMYSYFLSYFFYEKLYVENVENDLFEEGNRLANDYNGGPLTDEWKQKMEWYNSKSESEIFVVNNPKELSACLPFEMETQALIGAEEREKLLSGKTIEKFGYEERFDRKIISVIIPLLDGERLEGIIYMYTPLAKITELTKEFAYLWFISALLFLVIALFVGIKVIQRLTDPLLEMKQAADQVSKGNYLTRLTISSKDEIGELAAAFNHMAESIRKEDERKKEFLANVSHELRTPISYVKGYSDALISGLIQNKNEAKQYLLLIHREAGRMERLVGDLLDLSKLDSNEYQLVKIPLPLAQLIEEATVKYVHVMKEKGLTFQLELDPDVIINGDEGRIEQMILNVMDNALRYTETGGIKIELKKAGNHCLIRIQDTGKGIPTEDISKIKQRFYRVNKARTRSDGGTGLGLAIVDTLVILHGGYVEISSEVGRGTTVDIYLPMLEE</sequence>
<evidence type="ECO:0000256" key="14">
    <source>
        <dbReference type="SAM" id="Phobius"/>
    </source>
</evidence>
<dbReference type="CDD" id="cd06225">
    <property type="entry name" value="HAMP"/>
    <property type="match status" value="1"/>
</dbReference>
<dbReference type="SMART" id="SM00387">
    <property type="entry name" value="HATPase_c"/>
    <property type="match status" value="1"/>
</dbReference>
<comment type="subcellular location">
    <subcellularLocation>
        <location evidence="2">Cell membrane</location>
        <topology evidence="2">Multi-pass membrane protein</topology>
    </subcellularLocation>
</comment>
<keyword evidence="10 17" id="KW-0067">ATP-binding</keyword>
<dbReference type="InterPro" id="IPR005467">
    <property type="entry name" value="His_kinase_dom"/>
</dbReference>
<keyword evidence="4" id="KW-1003">Cell membrane</keyword>
<evidence type="ECO:0000256" key="11">
    <source>
        <dbReference type="ARBA" id="ARBA00022989"/>
    </source>
</evidence>
<dbReference type="InterPro" id="IPR050398">
    <property type="entry name" value="HssS/ArlS-like"/>
</dbReference>
<dbReference type="InterPro" id="IPR003660">
    <property type="entry name" value="HAMP_dom"/>
</dbReference>
<evidence type="ECO:0000256" key="2">
    <source>
        <dbReference type="ARBA" id="ARBA00004651"/>
    </source>
</evidence>
<dbReference type="Gene3D" id="1.10.287.130">
    <property type="match status" value="1"/>
</dbReference>
<evidence type="ECO:0000259" key="15">
    <source>
        <dbReference type="PROSITE" id="PS50109"/>
    </source>
</evidence>
<feature type="domain" description="Histidine kinase" evidence="15">
    <location>
        <begin position="249"/>
        <end position="465"/>
    </location>
</feature>
<dbReference type="Pfam" id="PF02518">
    <property type="entry name" value="HATPase_c"/>
    <property type="match status" value="1"/>
</dbReference>
<dbReference type="SUPFAM" id="SSF47384">
    <property type="entry name" value="Homodimeric domain of signal transducing histidine kinase"/>
    <property type="match status" value="1"/>
</dbReference>
<evidence type="ECO:0000256" key="10">
    <source>
        <dbReference type="ARBA" id="ARBA00022840"/>
    </source>
</evidence>
<dbReference type="EC" id="2.7.13.3" evidence="3"/>
<dbReference type="InterPro" id="IPR003594">
    <property type="entry name" value="HATPase_dom"/>
</dbReference>
<dbReference type="PROSITE" id="PS50109">
    <property type="entry name" value="HIS_KIN"/>
    <property type="match status" value="1"/>
</dbReference>
<dbReference type="Pfam" id="PF00672">
    <property type="entry name" value="HAMP"/>
    <property type="match status" value="1"/>
</dbReference>
<keyword evidence="6" id="KW-0808">Transferase</keyword>
<dbReference type="RefSeq" id="WP_338447891.1">
    <property type="nucleotide sequence ID" value="NZ_CP137640.1"/>
</dbReference>
<name>A0ABZ2C7A6_9BACI</name>
<organism evidence="17 18">
    <name type="scientific">Niallia oryzisoli</name>
    <dbReference type="NCBI Taxonomy" id="1737571"/>
    <lineage>
        <taxon>Bacteria</taxon>
        <taxon>Bacillati</taxon>
        <taxon>Bacillota</taxon>
        <taxon>Bacilli</taxon>
        <taxon>Bacillales</taxon>
        <taxon>Bacillaceae</taxon>
        <taxon>Niallia</taxon>
    </lineage>
</organism>
<gene>
    <name evidence="17" type="ORF">R4Z09_16755</name>
</gene>
<keyword evidence="11 14" id="KW-1133">Transmembrane helix</keyword>
<evidence type="ECO:0000256" key="1">
    <source>
        <dbReference type="ARBA" id="ARBA00000085"/>
    </source>
</evidence>
<keyword evidence="7 14" id="KW-0812">Transmembrane</keyword>
<dbReference type="PANTHER" id="PTHR45528">
    <property type="entry name" value="SENSOR HISTIDINE KINASE CPXA"/>
    <property type="match status" value="1"/>
</dbReference>
<proteinExistence type="predicted"/>
<dbReference type="Proteomes" id="UP001357223">
    <property type="component" value="Chromosome"/>
</dbReference>
<keyword evidence="9" id="KW-0418">Kinase</keyword>
<keyword evidence="12" id="KW-0902">Two-component regulatory system</keyword>
<evidence type="ECO:0000256" key="8">
    <source>
        <dbReference type="ARBA" id="ARBA00022741"/>
    </source>
</evidence>
<evidence type="ECO:0000313" key="18">
    <source>
        <dbReference type="Proteomes" id="UP001357223"/>
    </source>
</evidence>
<dbReference type="GO" id="GO:0005524">
    <property type="term" value="F:ATP binding"/>
    <property type="evidence" value="ECO:0007669"/>
    <property type="project" value="UniProtKB-KW"/>
</dbReference>
<evidence type="ECO:0000256" key="12">
    <source>
        <dbReference type="ARBA" id="ARBA00023012"/>
    </source>
</evidence>
<keyword evidence="8" id="KW-0547">Nucleotide-binding</keyword>
<accession>A0ABZ2C7A6</accession>
<evidence type="ECO:0000259" key="16">
    <source>
        <dbReference type="PROSITE" id="PS50885"/>
    </source>
</evidence>
<feature type="transmembrane region" description="Helical" evidence="14">
    <location>
        <begin position="166"/>
        <end position="188"/>
    </location>
</feature>
<dbReference type="InterPro" id="IPR004358">
    <property type="entry name" value="Sig_transdc_His_kin-like_C"/>
</dbReference>
<dbReference type="InterPro" id="IPR036890">
    <property type="entry name" value="HATPase_C_sf"/>
</dbReference>
<dbReference type="CDD" id="cd00075">
    <property type="entry name" value="HATPase"/>
    <property type="match status" value="1"/>
</dbReference>
<dbReference type="InterPro" id="IPR003661">
    <property type="entry name" value="HisK_dim/P_dom"/>
</dbReference>
<evidence type="ECO:0000256" key="13">
    <source>
        <dbReference type="ARBA" id="ARBA00023136"/>
    </source>
</evidence>
<evidence type="ECO:0000256" key="3">
    <source>
        <dbReference type="ARBA" id="ARBA00012438"/>
    </source>
</evidence>
<evidence type="ECO:0000256" key="7">
    <source>
        <dbReference type="ARBA" id="ARBA00022692"/>
    </source>
</evidence>
<dbReference type="SUPFAM" id="SSF55874">
    <property type="entry name" value="ATPase domain of HSP90 chaperone/DNA topoisomerase II/histidine kinase"/>
    <property type="match status" value="1"/>
</dbReference>
<dbReference type="Pfam" id="PF00512">
    <property type="entry name" value="HisKA"/>
    <property type="match status" value="1"/>
</dbReference>
<dbReference type="PRINTS" id="PR00344">
    <property type="entry name" value="BCTRLSENSOR"/>
</dbReference>
<evidence type="ECO:0000256" key="4">
    <source>
        <dbReference type="ARBA" id="ARBA00022475"/>
    </source>
</evidence>
<dbReference type="PANTHER" id="PTHR45528:SF1">
    <property type="entry name" value="SENSOR HISTIDINE KINASE CPXA"/>
    <property type="match status" value="1"/>
</dbReference>
<evidence type="ECO:0000256" key="5">
    <source>
        <dbReference type="ARBA" id="ARBA00022553"/>
    </source>
</evidence>
<evidence type="ECO:0000256" key="6">
    <source>
        <dbReference type="ARBA" id="ARBA00022679"/>
    </source>
</evidence>
<dbReference type="Gene3D" id="3.30.565.10">
    <property type="entry name" value="Histidine kinase-like ATPase, C-terminal domain"/>
    <property type="match status" value="1"/>
</dbReference>
<dbReference type="InterPro" id="IPR036097">
    <property type="entry name" value="HisK_dim/P_sf"/>
</dbReference>
<evidence type="ECO:0000313" key="17">
    <source>
        <dbReference type="EMBL" id="WVX78957.1"/>
    </source>
</evidence>
<dbReference type="PROSITE" id="PS50885">
    <property type="entry name" value="HAMP"/>
    <property type="match status" value="1"/>
</dbReference>
<feature type="transmembrane region" description="Helical" evidence="14">
    <location>
        <begin position="12"/>
        <end position="35"/>
    </location>
</feature>
<dbReference type="Gene3D" id="6.10.340.10">
    <property type="match status" value="1"/>
</dbReference>
<dbReference type="SUPFAM" id="SSF158472">
    <property type="entry name" value="HAMP domain-like"/>
    <property type="match status" value="1"/>
</dbReference>
<dbReference type="SMART" id="SM00388">
    <property type="entry name" value="HisKA"/>
    <property type="match status" value="1"/>
</dbReference>
<reference evidence="17 18" key="1">
    <citation type="submission" date="2023-10" db="EMBL/GenBank/DDBJ databases">
        <title>Niallia locisalis sp.nov. isolated from a salt pond sample.</title>
        <authorList>
            <person name="Li X.-J."/>
            <person name="Dong L."/>
        </authorList>
    </citation>
    <scope>NUCLEOTIDE SEQUENCE [LARGE SCALE GENOMIC DNA]</scope>
    <source>
        <strain evidence="17 18">DSM 29761</strain>
    </source>
</reference>
<comment type="catalytic activity">
    <reaction evidence="1">
        <text>ATP + protein L-histidine = ADP + protein N-phospho-L-histidine.</text>
        <dbReference type="EC" id="2.7.13.3"/>
    </reaction>
</comment>